<proteinExistence type="predicted"/>
<protein>
    <submittedName>
        <fullName evidence="2">RNA-directed DNA polymerase (Reverse transcriptase)</fullName>
    </submittedName>
</protein>
<keyword evidence="2" id="KW-0808">Transferase</keyword>
<sequence length="79" mass="9807">ARRINPIVRGWIRYYGLYYKSVLRGVLDHLNWILIQWVRRKYKPFRRHQRQAMYWLARLARRQPSLFAHWQMGILPAAE</sequence>
<dbReference type="EMBL" id="AUZX01001688">
    <property type="protein sequence ID" value="EQD78426.1"/>
    <property type="molecule type" value="Genomic_DNA"/>
</dbReference>
<evidence type="ECO:0000313" key="2">
    <source>
        <dbReference type="EMBL" id="EQD78426.1"/>
    </source>
</evidence>
<accession>T1BYR0</accession>
<name>T1BYR0_9ZZZZ</name>
<dbReference type="AlphaFoldDB" id="T1BYR0"/>
<evidence type="ECO:0000259" key="1">
    <source>
        <dbReference type="Pfam" id="PF08388"/>
    </source>
</evidence>
<comment type="caution">
    <text evidence="2">The sequence shown here is derived from an EMBL/GenBank/DDBJ whole genome shotgun (WGS) entry which is preliminary data.</text>
</comment>
<dbReference type="GO" id="GO:0003964">
    <property type="term" value="F:RNA-directed DNA polymerase activity"/>
    <property type="evidence" value="ECO:0007669"/>
    <property type="project" value="UniProtKB-KW"/>
</dbReference>
<keyword evidence="2" id="KW-0695">RNA-directed DNA polymerase</keyword>
<organism evidence="2">
    <name type="scientific">mine drainage metagenome</name>
    <dbReference type="NCBI Taxonomy" id="410659"/>
    <lineage>
        <taxon>unclassified sequences</taxon>
        <taxon>metagenomes</taxon>
        <taxon>ecological metagenomes</taxon>
    </lineage>
</organism>
<dbReference type="InterPro" id="IPR013597">
    <property type="entry name" value="Mat_intron_G2"/>
</dbReference>
<feature type="domain" description="Group II intron maturase-specific" evidence="1">
    <location>
        <begin position="1"/>
        <end position="55"/>
    </location>
</feature>
<reference evidence="2" key="1">
    <citation type="submission" date="2013-08" db="EMBL/GenBank/DDBJ databases">
        <authorList>
            <person name="Mendez C."/>
            <person name="Richter M."/>
            <person name="Ferrer M."/>
            <person name="Sanchez J."/>
        </authorList>
    </citation>
    <scope>NUCLEOTIDE SEQUENCE</scope>
</reference>
<feature type="non-terminal residue" evidence="2">
    <location>
        <position position="1"/>
    </location>
</feature>
<dbReference type="Pfam" id="PF08388">
    <property type="entry name" value="GIIM"/>
    <property type="match status" value="1"/>
</dbReference>
<reference evidence="2" key="2">
    <citation type="journal article" date="2014" name="ISME J.">
        <title>Microbial stratification in low pH oxic and suboxic macroscopic growths along an acid mine drainage.</title>
        <authorList>
            <person name="Mendez-Garcia C."/>
            <person name="Mesa V."/>
            <person name="Sprenger R.R."/>
            <person name="Richter M."/>
            <person name="Diez M.S."/>
            <person name="Solano J."/>
            <person name="Bargiela R."/>
            <person name="Golyshina O.V."/>
            <person name="Manteca A."/>
            <person name="Ramos J.L."/>
            <person name="Gallego J.R."/>
            <person name="Llorente I."/>
            <person name="Martins Dos Santos V.A."/>
            <person name="Jensen O.N."/>
            <person name="Pelaez A.I."/>
            <person name="Sanchez J."/>
            <person name="Ferrer M."/>
        </authorList>
    </citation>
    <scope>NUCLEOTIDE SEQUENCE</scope>
</reference>
<keyword evidence="2" id="KW-0548">Nucleotidyltransferase</keyword>
<gene>
    <name evidence="2" type="ORF">B1A_02261</name>
</gene>